<protein>
    <submittedName>
        <fullName evidence="1">9271_t:CDS:1</fullName>
    </submittedName>
</protein>
<organism evidence="1 2">
    <name type="scientific">Acaulospora colombiana</name>
    <dbReference type="NCBI Taxonomy" id="27376"/>
    <lineage>
        <taxon>Eukaryota</taxon>
        <taxon>Fungi</taxon>
        <taxon>Fungi incertae sedis</taxon>
        <taxon>Mucoromycota</taxon>
        <taxon>Glomeromycotina</taxon>
        <taxon>Glomeromycetes</taxon>
        <taxon>Diversisporales</taxon>
        <taxon>Acaulosporaceae</taxon>
        <taxon>Acaulospora</taxon>
    </lineage>
</organism>
<accession>A0ACA9KFT1</accession>
<sequence length="250" mass="29232">MSNRELEIQVCKLLFKTLQEEKITEHIPDNVFVRAAEVAKSKLLTATLKETEEQGNFIFDWDHNDLLSHLVHMSAKLHRNMINENIRRKDQLIQSFHYAQNSGDFNRDEYNLKLEFIQNVRTLLPGFENLFALDWFVNGQQHDRGHLVFISNVGILAVVEVKYIAPDATQNVKEQSRTQVKERAKRFKTEAAKKFKMVTIGVTFTNEDERPTQFVNRIDKNIAYSVAEYTRRRAFWRGGLGFAARFVLLR</sequence>
<comment type="caution">
    <text evidence="1">The sequence shown here is derived from an EMBL/GenBank/DDBJ whole genome shotgun (WGS) entry which is preliminary data.</text>
</comment>
<evidence type="ECO:0000313" key="1">
    <source>
        <dbReference type="EMBL" id="CAG8471197.1"/>
    </source>
</evidence>
<dbReference type="EMBL" id="CAJVPT010001930">
    <property type="protein sequence ID" value="CAG8471197.1"/>
    <property type="molecule type" value="Genomic_DNA"/>
</dbReference>
<proteinExistence type="predicted"/>
<reference evidence="1" key="1">
    <citation type="submission" date="2021-06" db="EMBL/GenBank/DDBJ databases">
        <authorList>
            <person name="Kallberg Y."/>
            <person name="Tangrot J."/>
            <person name="Rosling A."/>
        </authorList>
    </citation>
    <scope>NUCLEOTIDE SEQUENCE</scope>
    <source>
        <strain evidence="1">CL356</strain>
    </source>
</reference>
<name>A0ACA9KFT1_9GLOM</name>
<gene>
    <name evidence="1" type="ORF">ACOLOM_LOCUS1594</name>
</gene>
<keyword evidence="2" id="KW-1185">Reference proteome</keyword>
<dbReference type="Proteomes" id="UP000789525">
    <property type="component" value="Unassembled WGS sequence"/>
</dbReference>
<evidence type="ECO:0000313" key="2">
    <source>
        <dbReference type="Proteomes" id="UP000789525"/>
    </source>
</evidence>